<accession>A0A1I6DZA1</accession>
<dbReference type="STRING" id="39060.SAMN05660706_12155"/>
<reference evidence="2" key="1">
    <citation type="submission" date="2016-10" db="EMBL/GenBank/DDBJ databases">
        <authorList>
            <person name="Varghese N."/>
            <person name="Submissions S."/>
        </authorList>
    </citation>
    <scope>NUCLEOTIDE SEQUENCE [LARGE SCALE GENOMIC DNA]</scope>
    <source>
        <strain evidence="2">DSM 3669</strain>
    </source>
</reference>
<name>A0A1I6DZA1_9FIRM</name>
<gene>
    <name evidence="1" type="ORF">SAMN05660706_12155</name>
</gene>
<dbReference type="RefSeq" id="WP_092484920.1">
    <property type="nucleotide sequence ID" value="NZ_FOYM01000021.1"/>
</dbReference>
<dbReference type="OrthoDB" id="9788398at2"/>
<evidence type="ECO:0000313" key="2">
    <source>
        <dbReference type="Proteomes" id="UP000199584"/>
    </source>
</evidence>
<dbReference type="Proteomes" id="UP000199584">
    <property type="component" value="Unassembled WGS sequence"/>
</dbReference>
<sequence>MFPMYLVKQNLDCSSIIDVEAHVRSELNGMGLRDRVTPGMKICLTYGSRGFPYGLRVIRTLVDVFKAWGADPFIVPAMGSHGGGTDEGQVQVLQKMGITEESLGVPVKSCVDSVYLGDTPGGVPVYCDKYALEADGVFLFNRVKPHTGFRAPIESGLTKMMSVGLGKVKGAEAAHRAGLGHVLVEMARVIDQKINLLGGIASVDNFQGDALVLKGVKPEDRENAEQELLKLAWQQLPKIPFDHLHVLIVDEMGKNISGSGMDVNVIGMHRRLGGKPVQNYETLVVLDLTPESKGNALGIGYADITIQSLVDKIDFQNTYKNSLTTGYLSSVKIPCTLPTEREAIETACNLHRGEDCRVVRIKDTKHLEYLWISEPLLAKVKNLEIIKKVNSIFDTVGYQ</sequence>
<dbReference type="AlphaFoldDB" id="A0A1I6DZA1"/>
<evidence type="ECO:0000313" key="1">
    <source>
        <dbReference type="EMBL" id="SFR10651.1"/>
    </source>
</evidence>
<proteinExistence type="predicted"/>
<protein>
    <submittedName>
        <fullName evidence="1">Uncharacterized protein</fullName>
    </submittedName>
</protein>
<dbReference type="EMBL" id="FOYM01000021">
    <property type="protein sequence ID" value="SFR10651.1"/>
    <property type="molecule type" value="Genomic_DNA"/>
</dbReference>
<dbReference type="Gene3D" id="3.40.50.11440">
    <property type="match status" value="1"/>
</dbReference>
<organism evidence="1 2">
    <name type="scientific">Desulfoscipio geothermicus DSM 3669</name>
    <dbReference type="NCBI Taxonomy" id="1121426"/>
    <lineage>
        <taxon>Bacteria</taxon>
        <taxon>Bacillati</taxon>
        <taxon>Bacillota</taxon>
        <taxon>Clostridia</taxon>
        <taxon>Eubacteriales</taxon>
        <taxon>Desulfallaceae</taxon>
        <taxon>Desulfoscipio</taxon>
    </lineage>
</organism>
<keyword evidence="2" id="KW-1185">Reference proteome</keyword>